<evidence type="ECO:0000313" key="3">
    <source>
        <dbReference type="Proteomes" id="UP000824189"/>
    </source>
</evidence>
<proteinExistence type="predicted"/>
<feature type="transmembrane region" description="Helical" evidence="1">
    <location>
        <begin position="107"/>
        <end position="125"/>
    </location>
</feature>
<dbReference type="InterPro" id="IPR050583">
    <property type="entry name" value="Mycobacterial_A85_antigen"/>
</dbReference>
<comment type="caution">
    <text evidence="2">The sequence shown here is derived from an EMBL/GenBank/DDBJ whole genome shotgun (WGS) entry which is preliminary data.</text>
</comment>
<dbReference type="Proteomes" id="UP000824189">
    <property type="component" value="Unassembled WGS sequence"/>
</dbReference>
<organism evidence="2 3">
    <name type="scientific">Candidatus Corynebacterium gallistercoris</name>
    <dbReference type="NCBI Taxonomy" id="2838530"/>
    <lineage>
        <taxon>Bacteria</taxon>
        <taxon>Bacillati</taxon>
        <taxon>Actinomycetota</taxon>
        <taxon>Actinomycetes</taxon>
        <taxon>Mycobacteriales</taxon>
        <taxon>Corynebacteriaceae</taxon>
        <taxon>Corynebacterium</taxon>
    </lineage>
</organism>
<dbReference type="EMBL" id="DXFZ01000054">
    <property type="protein sequence ID" value="HIW95727.1"/>
    <property type="molecule type" value="Genomic_DNA"/>
</dbReference>
<keyword evidence="1" id="KW-0812">Transmembrane</keyword>
<dbReference type="PANTHER" id="PTHR48098">
    <property type="entry name" value="ENTEROCHELIN ESTERASE-RELATED"/>
    <property type="match status" value="1"/>
</dbReference>
<accession>A0A9D1UPX8</accession>
<reference evidence="2" key="1">
    <citation type="journal article" date="2021" name="PeerJ">
        <title>Extensive microbial diversity within the chicken gut microbiome revealed by metagenomics and culture.</title>
        <authorList>
            <person name="Gilroy R."/>
            <person name="Ravi A."/>
            <person name="Getino M."/>
            <person name="Pursley I."/>
            <person name="Horton D.L."/>
            <person name="Alikhan N.F."/>
            <person name="Baker D."/>
            <person name="Gharbi K."/>
            <person name="Hall N."/>
            <person name="Watson M."/>
            <person name="Adriaenssens E.M."/>
            <person name="Foster-Nyarko E."/>
            <person name="Jarju S."/>
            <person name="Secka A."/>
            <person name="Antonio M."/>
            <person name="Oren A."/>
            <person name="Chaudhuri R.R."/>
            <person name="La Ragione R."/>
            <person name="Hildebrand F."/>
            <person name="Pallen M.J."/>
        </authorList>
    </citation>
    <scope>NUCLEOTIDE SEQUENCE</scope>
    <source>
        <strain evidence="2">4376</strain>
    </source>
</reference>
<feature type="transmembrane region" description="Helical" evidence="1">
    <location>
        <begin position="77"/>
        <end position="95"/>
    </location>
</feature>
<dbReference type="Gene3D" id="3.40.50.1820">
    <property type="entry name" value="alpha/beta hydrolase"/>
    <property type="match status" value="1"/>
</dbReference>
<dbReference type="SUPFAM" id="SSF53474">
    <property type="entry name" value="alpha/beta-Hydrolases"/>
    <property type="match status" value="1"/>
</dbReference>
<protein>
    <recommendedName>
        <fullName evidence="4">Esterase</fullName>
    </recommendedName>
</protein>
<evidence type="ECO:0008006" key="4">
    <source>
        <dbReference type="Google" id="ProtNLM"/>
    </source>
</evidence>
<name>A0A9D1UPX8_9CORY</name>
<dbReference type="InterPro" id="IPR000801">
    <property type="entry name" value="Esterase-like"/>
</dbReference>
<feature type="transmembrane region" description="Helical" evidence="1">
    <location>
        <begin position="46"/>
        <end position="65"/>
    </location>
</feature>
<evidence type="ECO:0000313" key="2">
    <source>
        <dbReference type="EMBL" id="HIW95727.1"/>
    </source>
</evidence>
<dbReference type="PANTHER" id="PTHR48098:SF1">
    <property type="entry name" value="DIACYLGLYCEROL ACYLTRANSFERASE_MYCOLYLTRANSFERASE AG85A"/>
    <property type="match status" value="1"/>
</dbReference>
<dbReference type="GO" id="GO:0016747">
    <property type="term" value="F:acyltransferase activity, transferring groups other than amino-acyl groups"/>
    <property type="evidence" value="ECO:0007669"/>
    <property type="project" value="TreeGrafter"/>
</dbReference>
<reference evidence="2" key="2">
    <citation type="submission" date="2021-04" db="EMBL/GenBank/DDBJ databases">
        <authorList>
            <person name="Gilroy R."/>
        </authorList>
    </citation>
    <scope>NUCLEOTIDE SEQUENCE</scope>
    <source>
        <strain evidence="2">4376</strain>
    </source>
</reference>
<dbReference type="InterPro" id="IPR029058">
    <property type="entry name" value="AB_hydrolase_fold"/>
</dbReference>
<sequence>MPNILYGLSLISTTVSIAAWTLLVLSLLLIIVAIPRSRRVRATVTILLASVIVAVALFVGLFFFFKTPLEQISFQSIAALGLCVGALIGTIWAIITRWTKIWTCAPLAIAIVSFLLVGNQTYALYPDVYSLSSQEPFHQTSLSDLPHATSIPLIQWQAHPQPAPLDTQGTVVVANTPTPESRFAARDSLVYLPPAWFTNPRPQLPVLVLMPGIPGSPDQWFDEGRAGLVAHNYQKAHGGLSPIIIAVDGTGGPVDNLLCTDSNKAKVRTFLAKDVPAWAVSAFDANPDQSSWTIGGLSYGGTCSLQTILNSPHSYGHFVDISGERTPNDGESHETTVRDYFAGSEKTFQEQNPETLLRTKQFPGITGLFIAGEADESAVRDLQHLNSLTPAAGIESTYVSVPGSHDFIAWRAALGYAFPHVAAWGGLPSP</sequence>
<dbReference type="AlphaFoldDB" id="A0A9D1UPX8"/>
<keyword evidence="1" id="KW-1133">Transmembrane helix</keyword>
<dbReference type="Pfam" id="PF00756">
    <property type="entry name" value="Esterase"/>
    <property type="match status" value="1"/>
</dbReference>
<evidence type="ECO:0000256" key="1">
    <source>
        <dbReference type="SAM" id="Phobius"/>
    </source>
</evidence>
<gene>
    <name evidence="2" type="ORF">H9867_04490</name>
</gene>
<feature type="transmembrane region" description="Helical" evidence="1">
    <location>
        <begin position="6"/>
        <end position="34"/>
    </location>
</feature>
<keyword evidence="1" id="KW-0472">Membrane</keyword>